<organism evidence="2 3">
    <name type="scientific">Rhododendron williamsianum</name>
    <dbReference type="NCBI Taxonomy" id="262921"/>
    <lineage>
        <taxon>Eukaryota</taxon>
        <taxon>Viridiplantae</taxon>
        <taxon>Streptophyta</taxon>
        <taxon>Embryophyta</taxon>
        <taxon>Tracheophyta</taxon>
        <taxon>Spermatophyta</taxon>
        <taxon>Magnoliopsida</taxon>
        <taxon>eudicotyledons</taxon>
        <taxon>Gunneridae</taxon>
        <taxon>Pentapetalae</taxon>
        <taxon>asterids</taxon>
        <taxon>Ericales</taxon>
        <taxon>Ericaceae</taxon>
        <taxon>Ericoideae</taxon>
        <taxon>Rhodoreae</taxon>
        <taxon>Rhododendron</taxon>
    </lineage>
</organism>
<dbReference type="OrthoDB" id="765989at2759"/>
<reference evidence="2 3" key="1">
    <citation type="journal article" date="2019" name="Genome Biol. Evol.">
        <title>The Rhododendron genome and chromosomal organization provide insight into shared whole-genome duplications across the heath family (Ericaceae).</title>
        <authorList>
            <person name="Soza V.L."/>
            <person name="Lindsley D."/>
            <person name="Waalkes A."/>
            <person name="Ramage E."/>
            <person name="Patwardhan R.P."/>
            <person name="Burton J.N."/>
            <person name="Adey A."/>
            <person name="Kumar A."/>
            <person name="Qiu R."/>
            <person name="Shendure J."/>
            <person name="Hall B."/>
        </authorList>
    </citation>
    <scope>NUCLEOTIDE SEQUENCE [LARGE SCALE GENOMIC DNA]</scope>
    <source>
        <strain evidence="2">RSF 1966-606</strain>
    </source>
</reference>
<name>A0A6A4L588_9ERIC</name>
<feature type="chain" id="PRO_5025516320" description="FAS1 domain-containing protein" evidence="1">
    <location>
        <begin position="25"/>
        <end position="371"/>
    </location>
</feature>
<keyword evidence="3" id="KW-1185">Reference proteome</keyword>
<feature type="non-terminal residue" evidence="2">
    <location>
        <position position="1"/>
    </location>
</feature>
<proteinExistence type="predicted"/>
<evidence type="ECO:0008006" key="4">
    <source>
        <dbReference type="Google" id="ProtNLM"/>
    </source>
</evidence>
<dbReference type="EMBL" id="QEFC01002349">
    <property type="protein sequence ID" value="KAE9452765.1"/>
    <property type="molecule type" value="Genomic_DNA"/>
</dbReference>
<accession>A0A6A4L588</accession>
<dbReference type="InterPro" id="IPR052806">
    <property type="entry name" value="Fasciclin-like_AGP"/>
</dbReference>
<evidence type="ECO:0000256" key="1">
    <source>
        <dbReference type="SAM" id="SignalP"/>
    </source>
</evidence>
<gene>
    <name evidence="2" type="ORF">C3L33_15333</name>
</gene>
<dbReference type="Proteomes" id="UP000428333">
    <property type="component" value="Linkage Group LG09"/>
</dbReference>
<comment type="caution">
    <text evidence="2">The sequence shown here is derived from an EMBL/GenBank/DDBJ whole genome shotgun (WGS) entry which is preliminary data.</text>
</comment>
<dbReference type="PANTHER" id="PTHR33985">
    <property type="entry name" value="OS02G0491300 PROTEIN-RELATED"/>
    <property type="match status" value="1"/>
</dbReference>
<evidence type="ECO:0000313" key="2">
    <source>
        <dbReference type="EMBL" id="KAE9452765.1"/>
    </source>
</evidence>
<evidence type="ECO:0000313" key="3">
    <source>
        <dbReference type="Proteomes" id="UP000428333"/>
    </source>
</evidence>
<keyword evidence="1" id="KW-0732">Signal</keyword>
<dbReference type="AlphaFoldDB" id="A0A6A4L588"/>
<dbReference type="PANTHER" id="PTHR33985:SF2">
    <property type="entry name" value="EXPRESSED PROTEIN"/>
    <property type="match status" value="1"/>
</dbReference>
<sequence length="371" mass="40121">MATLLQLLTLAFLLLLSTTASTTASTLPPSPSSYQGQTQPLLLFGPVLSSLGFRNFAAAAPSLSNSTAWRALTHSPGPLLPPLPPHPPLRHQDRNPAPDRCLTVTSSAPNASKVFVGGVEITHPDLFDDGLVVVHGLQGFVSHLSPFSCNIERTTSLSFPPPPPPQDASFVMRLMLKDAMLRLRLSGYSIVAVALRVKYPYLVDLKAVTVFALNDAAIFSDVGHEYVTSFRFHIVPNRLLMASDLERLPAGTVLPTLNLGQELVVTTGGGGPFGGPVRINYVRIERPDMMFNLKMVVHGLSMPFPHVNVTAVIGSGSGYDAAAGCEWPEMLTLAIRWPHRPGLNGRTRLKITMVFEMDVIVVTLLTAVFFI</sequence>
<dbReference type="Gene3D" id="2.30.180.10">
    <property type="entry name" value="FAS1 domain"/>
    <property type="match status" value="1"/>
</dbReference>
<dbReference type="InterPro" id="IPR036378">
    <property type="entry name" value="FAS1_dom_sf"/>
</dbReference>
<feature type="signal peptide" evidence="1">
    <location>
        <begin position="1"/>
        <end position="24"/>
    </location>
</feature>
<protein>
    <recommendedName>
        <fullName evidence="4">FAS1 domain-containing protein</fullName>
    </recommendedName>
</protein>